<dbReference type="Proteomes" id="UP001172054">
    <property type="component" value="Unassembled WGS sequence"/>
</dbReference>
<accession>A0ABT8MTV8</accession>
<keyword evidence="1" id="KW-0472">Membrane</keyword>
<sequence length="177" mass="20797">MVLFNNYFINVMESFETLVLISFAIIFFIYVYLTILVLLIIINLIFFIMLKQLFPYEEGEQSSRIKVDIKELSKFMSISDQVAYTVYSIVVVLVIFIMTIFIVKFLLNGFSLNESKDITGNMFSWFESDLYTVGNFFGLLSIAIALLSITIPSQTRIYNFAYKKYEEYTKNLRERQE</sequence>
<name>A0ABT8MTV8_9BACL</name>
<feature type="transmembrane region" description="Helical" evidence="1">
    <location>
        <begin position="130"/>
        <end position="151"/>
    </location>
</feature>
<keyword evidence="1" id="KW-0812">Transmembrane</keyword>
<protein>
    <submittedName>
        <fullName evidence="2">Uncharacterized protein</fullName>
    </submittedName>
</protein>
<comment type="caution">
    <text evidence="2">The sequence shown here is derived from an EMBL/GenBank/DDBJ whole genome shotgun (WGS) entry which is preliminary data.</text>
</comment>
<feature type="transmembrane region" description="Helical" evidence="1">
    <location>
        <begin position="82"/>
        <end position="107"/>
    </location>
</feature>
<organism evidence="2 3">
    <name type="scientific">Planococcus liqunii</name>
    <dbReference type="NCBI Taxonomy" id="3058394"/>
    <lineage>
        <taxon>Bacteria</taxon>
        <taxon>Bacillati</taxon>
        <taxon>Bacillota</taxon>
        <taxon>Bacilli</taxon>
        <taxon>Bacillales</taxon>
        <taxon>Caryophanaceae</taxon>
        <taxon>Planococcus</taxon>
    </lineage>
</organism>
<feature type="transmembrane region" description="Helical" evidence="1">
    <location>
        <begin position="20"/>
        <end position="48"/>
    </location>
</feature>
<dbReference type="EMBL" id="JAUJWW010000005">
    <property type="protein sequence ID" value="MDN7228179.1"/>
    <property type="molecule type" value="Genomic_DNA"/>
</dbReference>
<evidence type="ECO:0000313" key="3">
    <source>
        <dbReference type="Proteomes" id="UP001172054"/>
    </source>
</evidence>
<evidence type="ECO:0000256" key="1">
    <source>
        <dbReference type="SAM" id="Phobius"/>
    </source>
</evidence>
<gene>
    <name evidence="2" type="ORF">QWY15_12800</name>
</gene>
<dbReference type="RefSeq" id="WP_301726658.1">
    <property type="nucleotide sequence ID" value="NZ_JAUJWW010000005.1"/>
</dbReference>
<evidence type="ECO:0000313" key="2">
    <source>
        <dbReference type="EMBL" id="MDN7228179.1"/>
    </source>
</evidence>
<keyword evidence="3" id="KW-1185">Reference proteome</keyword>
<proteinExistence type="predicted"/>
<reference evidence="2 3" key="1">
    <citation type="submission" date="2023-06" db="EMBL/GenBank/DDBJ databases">
        <title>Novel species in genus Planococcus.</title>
        <authorList>
            <person name="Ning S."/>
        </authorList>
    </citation>
    <scope>NUCLEOTIDE SEQUENCE [LARGE SCALE GENOMIC DNA]</scope>
    <source>
        <strain evidence="2 3">N064</strain>
    </source>
</reference>
<keyword evidence="1" id="KW-1133">Transmembrane helix</keyword>